<dbReference type="SMART" id="SM00530">
    <property type="entry name" value="HTH_XRE"/>
    <property type="match status" value="1"/>
</dbReference>
<dbReference type="InterPro" id="IPR010982">
    <property type="entry name" value="Lambda_DNA-bd_dom_sf"/>
</dbReference>
<feature type="region of interest" description="Disordered" evidence="1">
    <location>
        <begin position="149"/>
        <end position="193"/>
    </location>
</feature>
<dbReference type="EMBL" id="BNCD01000023">
    <property type="protein sequence ID" value="GHH86533.1"/>
    <property type="molecule type" value="Genomic_DNA"/>
</dbReference>
<sequence>MPSRPTSDLTCSSCGSTFRRPSNRGRLPLFCSPSCRSSAYRARTTVRPGVPPEHDEAAEALAEETLRDARELAGAAHSGSRDAPIELVHRAVTMKQDAEDMLAVAVRRARSHGVTWAQIGTATSMAAGSARGHWSSDQVARVLERRRRRAAARNLPTPAPAAQALGPAPRTGAQRGPGRRPAPPRAPAGGQERHAAGRLALAMGHLRASRRTSARSLARRIGVSASYLSLVLAGKRLPSWEVTASFAEACSADPDDLAQLWCQAHGTAPAPPQSPAEGRAVIRTALRGLYLSAAEPDLPTLAGPAQGLGRDQLACLVDPAAPPPADWTVIARLVSALGGREEDVLRLWCQASALVSGVQVPPPGTAPRQPAIPAAAFG</sequence>
<dbReference type="InterPro" id="IPR001387">
    <property type="entry name" value="Cro/C1-type_HTH"/>
</dbReference>
<dbReference type="Gene3D" id="1.10.260.40">
    <property type="entry name" value="lambda repressor-like DNA-binding domains"/>
    <property type="match status" value="1"/>
</dbReference>
<dbReference type="Proteomes" id="UP000603708">
    <property type="component" value="Unassembled WGS sequence"/>
</dbReference>
<dbReference type="CDD" id="cd00093">
    <property type="entry name" value="HTH_XRE"/>
    <property type="match status" value="1"/>
</dbReference>
<proteinExistence type="predicted"/>
<dbReference type="RefSeq" id="WP_189937244.1">
    <property type="nucleotide sequence ID" value="NZ_BNCD01000023.1"/>
</dbReference>
<dbReference type="GO" id="GO:0003677">
    <property type="term" value="F:DNA binding"/>
    <property type="evidence" value="ECO:0007669"/>
    <property type="project" value="InterPro"/>
</dbReference>
<reference evidence="3" key="2">
    <citation type="submission" date="2020-09" db="EMBL/GenBank/DDBJ databases">
        <authorList>
            <person name="Sun Q."/>
            <person name="Ohkuma M."/>
        </authorList>
    </citation>
    <scope>NUCLEOTIDE SEQUENCE</scope>
    <source>
        <strain evidence="3">JCM 5069</strain>
    </source>
</reference>
<comment type="caution">
    <text evidence="3">The sequence shown here is derived from an EMBL/GenBank/DDBJ whole genome shotgun (WGS) entry which is preliminary data.</text>
</comment>
<keyword evidence="4" id="KW-1185">Reference proteome</keyword>
<evidence type="ECO:0000313" key="4">
    <source>
        <dbReference type="Proteomes" id="UP000603708"/>
    </source>
</evidence>
<dbReference type="AlphaFoldDB" id="A0A919L796"/>
<protein>
    <recommendedName>
        <fullName evidence="2">HTH cro/C1-type domain-containing protein</fullName>
    </recommendedName>
</protein>
<organism evidence="3 4">
    <name type="scientific">Streptomyces sulfonofaciens</name>
    <dbReference type="NCBI Taxonomy" id="68272"/>
    <lineage>
        <taxon>Bacteria</taxon>
        <taxon>Bacillati</taxon>
        <taxon>Actinomycetota</taxon>
        <taxon>Actinomycetes</taxon>
        <taxon>Kitasatosporales</taxon>
        <taxon>Streptomycetaceae</taxon>
        <taxon>Streptomyces</taxon>
    </lineage>
</organism>
<feature type="domain" description="HTH cro/C1-type" evidence="2">
    <location>
        <begin position="217"/>
        <end position="257"/>
    </location>
</feature>
<evidence type="ECO:0000259" key="2">
    <source>
        <dbReference type="PROSITE" id="PS50943"/>
    </source>
</evidence>
<dbReference type="Pfam" id="PF13560">
    <property type="entry name" value="HTH_31"/>
    <property type="match status" value="1"/>
</dbReference>
<gene>
    <name evidence="3" type="ORF">GCM10018793_58730</name>
</gene>
<dbReference type="SUPFAM" id="SSF47413">
    <property type="entry name" value="lambda repressor-like DNA-binding domains"/>
    <property type="match status" value="1"/>
</dbReference>
<reference evidence="3" key="1">
    <citation type="journal article" date="2014" name="Int. J. Syst. Evol. Microbiol.">
        <title>Complete genome sequence of Corynebacterium casei LMG S-19264T (=DSM 44701T), isolated from a smear-ripened cheese.</title>
        <authorList>
            <consortium name="US DOE Joint Genome Institute (JGI-PGF)"/>
            <person name="Walter F."/>
            <person name="Albersmeier A."/>
            <person name="Kalinowski J."/>
            <person name="Ruckert C."/>
        </authorList>
    </citation>
    <scope>NUCLEOTIDE SEQUENCE</scope>
    <source>
        <strain evidence="3">JCM 5069</strain>
    </source>
</reference>
<name>A0A919L796_9ACTN</name>
<accession>A0A919L796</accession>
<feature type="compositionally biased region" description="Low complexity" evidence="1">
    <location>
        <begin position="152"/>
        <end position="176"/>
    </location>
</feature>
<evidence type="ECO:0000313" key="3">
    <source>
        <dbReference type="EMBL" id="GHH86533.1"/>
    </source>
</evidence>
<evidence type="ECO:0000256" key="1">
    <source>
        <dbReference type="SAM" id="MobiDB-lite"/>
    </source>
</evidence>
<dbReference type="PROSITE" id="PS50943">
    <property type="entry name" value="HTH_CROC1"/>
    <property type="match status" value="1"/>
</dbReference>